<dbReference type="InterPro" id="IPR047153">
    <property type="entry name" value="TRIM45/56/19-like"/>
</dbReference>
<keyword evidence="1" id="KW-0479">Metal-binding</keyword>
<dbReference type="Proteomes" id="UP001295684">
    <property type="component" value="Unassembled WGS sequence"/>
</dbReference>
<dbReference type="GO" id="GO:0061630">
    <property type="term" value="F:ubiquitin protein ligase activity"/>
    <property type="evidence" value="ECO:0007669"/>
    <property type="project" value="TreeGrafter"/>
</dbReference>
<protein>
    <recommendedName>
        <fullName evidence="2">B box-type domain-containing protein</fullName>
    </recommendedName>
</protein>
<dbReference type="PROSITE" id="PS50119">
    <property type="entry name" value="ZF_BBOX"/>
    <property type="match status" value="1"/>
</dbReference>
<organism evidence="3 4">
    <name type="scientific">Euplotes crassus</name>
    <dbReference type="NCBI Taxonomy" id="5936"/>
    <lineage>
        <taxon>Eukaryota</taxon>
        <taxon>Sar</taxon>
        <taxon>Alveolata</taxon>
        <taxon>Ciliophora</taxon>
        <taxon>Intramacronucleata</taxon>
        <taxon>Spirotrichea</taxon>
        <taxon>Hypotrichia</taxon>
        <taxon>Euplotida</taxon>
        <taxon>Euplotidae</taxon>
        <taxon>Moneuplotes</taxon>
    </lineage>
</organism>
<dbReference type="PANTHER" id="PTHR25462:SF229">
    <property type="entry name" value="TRANSCRIPTION INTERMEDIARY FACTOR 1-BETA"/>
    <property type="match status" value="1"/>
</dbReference>
<dbReference type="EMBL" id="CAMPGE010016065">
    <property type="protein sequence ID" value="CAI2374644.1"/>
    <property type="molecule type" value="Genomic_DNA"/>
</dbReference>
<dbReference type="SUPFAM" id="SSF57845">
    <property type="entry name" value="B-box zinc-binding domain"/>
    <property type="match status" value="1"/>
</dbReference>
<proteinExistence type="predicted"/>
<evidence type="ECO:0000256" key="1">
    <source>
        <dbReference type="PROSITE-ProRule" id="PRU00024"/>
    </source>
</evidence>
<reference evidence="3" key="1">
    <citation type="submission" date="2023-07" db="EMBL/GenBank/DDBJ databases">
        <authorList>
            <consortium name="AG Swart"/>
            <person name="Singh M."/>
            <person name="Singh A."/>
            <person name="Seah K."/>
            <person name="Emmerich C."/>
        </authorList>
    </citation>
    <scope>NUCLEOTIDE SEQUENCE</scope>
    <source>
        <strain evidence="3">DP1</strain>
    </source>
</reference>
<dbReference type="AlphaFoldDB" id="A0AAD2CYH0"/>
<evidence type="ECO:0000259" key="2">
    <source>
        <dbReference type="PROSITE" id="PS50119"/>
    </source>
</evidence>
<dbReference type="InterPro" id="IPR000315">
    <property type="entry name" value="Znf_B-box"/>
</dbReference>
<name>A0AAD2CYH0_EUPCR</name>
<keyword evidence="4" id="KW-1185">Reference proteome</keyword>
<dbReference type="SMART" id="SM00336">
    <property type="entry name" value="BBOX"/>
    <property type="match status" value="1"/>
</dbReference>
<evidence type="ECO:0000313" key="3">
    <source>
        <dbReference type="EMBL" id="CAI2374644.1"/>
    </source>
</evidence>
<dbReference type="CDD" id="cd19756">
    <property type="entry name" value="Bbox2"/>
    <property type="match status" value="1"/>
</dbReference>
<keyword evidence="1" id="KW-0862">Zinc</keyword>
<evidence type="ECO:0000313" key="4">
    <source>
        <dbReference type="Proteomes" id="UP001295684"/>
    </source>
</evidence>
<dbReference type="GO" id="GO:0006513">
    <property type="term" value="P:protein monoubiquitination"/>
    <property type="evidence" value="ECO:0007669"/>
    <property type="project" value="TreeGrafter"/>
</dbReference>
<dbReference type="Pfam" id="PF00643">
    <property type="entry name" value="zf-B_box"/>
    <property type="match status" value="1"/>
</dbReference>
<feature type="domain" description="B box-type" evidence="2">
    <location>
        <begin position="1"/>
        <end position="40"/>
    </location>
</feature>
<keyword evidence="1" id="KW-0863">Zinc-finger</keyword>
<gene>
    <name evidence="3" type="ORF">ECRASSUSDP1_LOCUS16001</name>
</gene>
<dbReference type="Gene3D" id="3.30.160.60">
    <property type="entry name" value="Classic Zinc Finger"/>
    <property type="match status" value="1"/>
</dbReference>
<accession>A0AAD2CYH0</accession>
<dbReference type="PANTHER" id="PTHR25462">
    <property type="entry name" value="BONUS, ISOFORM C-RELATED"/>
    <property type="match status" value="1"/>
</dbReference>
<comment type="caution">
    <text evidence="3">The sequence shown here is derived from an EMBL/GenBank/DDBJ whole genome shotgun (WGS) entry which is preliminary data.</text>
</comment>
<sequence length="279" mass="32334">MVQCSIHPNRKCEFYCEDCQTEVCNICKKKDHKNHNLSRLKKKSSKKEEKCQKHNRIVIKLGDSTKGCLVCLYQQFKDFSFLKEVSLPKKTQLSWLQECLNKEESKTENDVYTHQFELVRFQSMIDELITEDEEVTKENIQAWVKTNLDGISVQEHVKKGLEDTLVPLTDPEVCGKVNFNLSEAFENKITAALSKIMSSIPDDNVLDGPKYIFDSTDVYARTLKHTFPQTISKILDKTFQNQLKNFISPPPGTPKLKFKIYQIEDFQAQLFNLKNPIKT</sequence>
<dbReference type="GO" id="GO:0008270">
    <property type="term" value="F:zinc ion binding"/>
    <property type="evidence" value="ECO:0007669"/>
    <property type="project" value="UniProtKB-KW"/>
</dbReference>